<sequence>MPKSLQRRYIKVKEPLFDQETSKRIYWQEMPFDNNDEVHDHDHGCFFFLKISIRRMIDKWFGPLFGLTKFDEFHY</sequence>
<comment type="caution">
    <text evidence="1">The sequence shown here is derived from an EMBL/GenBank/DDBJ whole genome shotgun (WGS) entry which is preliminary data.</text>
</comment>
<dbReference type="EMBL" id="QGKX02000088">
    <property type="protein sequence ID" value="KAF3587577.1"/>
    <property type="molecule type" value="Genomic_DNA"/>
</dbReference>
<dbReference type="AlphaFoldDB" id="A0A8S9S388"/>
<accession>A0A8S9S388</accession>
<name>A0A8S9S388_BRACR</name>
<proteinExistence type="predicted"/>
<organism evidence="1 2">
    <name type="scientific">Brassica cretica</name>
    <name type="common">Mustard</name>
    <dbReference type="NCBI Taxonomy" id="69181"/>
    <lineage>
        <taxon>Eukaryota</taxon>
        <taxon>Viridiplantae</taxon>
        <taxon>Streptophyta</taxon>
        <taxon>Embryophyta</taxon>
        <taxon>Tracheophyta</taxon>
        <taxon>Spermatophyta</taxon>
        <taxon>Magnoliopsida</taxon>
        <taxon>eudicotyledons</taxon>
        <taxon>Gunneridae</taxon>
        <taxon>Pentapetalae</taxon>
        <taxon>rosids</taxon>
        <taxon>malvids</taxon>
        <taxon>Brassicales</taxon>
        <taxon>Brassicaceae</taxon>
        <taxon>Brassiceae</taxon>
        <taxon>Brassica</taxon>
    </lineage>
</organism>
<evidence type="ECO:0000313" key="1">
    <source>
        <dbReference type="EMBL" id="KAF3587577.1"/>
    </source>
</evidence>
<protein>
    <submittedName>
        <fullName evidence="1">Uncharacterized protein</fullName>
    </submittedName>
</protein>
<reference evidence="1" key="1">
    <citation type="submission" date="2019-12" db="EMBL/GenBank/DDBJ databases">
        <title>Genome sequencing and annotation of Brassica cretica.</title>
        <authorList>
            <person name="Studholme D.J."/>
            <person name="Sarris P."/>
        </authorList>
    </citation>
    <scope>NUCLEOTIDE SEQUENCE</scope>
    <source>
        <strain evidence="1">PFS-109/04</strain>
        <tissue evidence="1">Leaf</tissue>
    </source>
</reference>
<dbReference type="Proteomes" id="UP000712600">
    <property type="component" value="Unassembled WGS sequence"/>
</dbReference>
<gene>
    <name evidence="1" type="ORF">F2Q69_00028005</name>
</gene>
<evidence type="ECO:0000313" key="2">
    <source>
        <dbReference type="Proteomes" id="UP000712600"/>
    </source>
</evidence>